<dbReference type="STRING" id="429701.A0A2G9I3K9"/>
<dbReference type="SUPFAM" id="SSF53474">
    <property type="entry name" value="alpha/beta-Hydrolases"/>
    <property type="match status" value="1"/>
</dbReference>
<evidence type="ECO:0000313" key="3">
    <source>
        <dbReference type="EMBL" id="PIN24332.1"/>
    </source>
</evidence>
<dbReference type="Gene3D" id="3.40.50.1820">
    <property type="entry name" value="alpha/beta hydrolase"/>
    <property type="match status" value="1"/>
</dbReference>
<keyword evidence="4" id="KW-1185">Reference proteome</keyword>
<dbReference type="InterPro" id="IPR000073">
    <property type="entry name" value="AB_hydrolase_1"/>
</dbReference>
<accession>A0A2G9I3K9</accession>
<dbReference type="Pfam" id="PF00561">
    <property type="entry name" value="Abhydrolase_1"/>
    <property type="match status" value="1"/>
</dbReference>
<gene>
    <name evidence="3" type="ORF">CDL12_02928</name>
</gene>
<sequence>MVKRKDLATAMNARIVGSGKETIVLAHGFGGDQSVWDKVLPDLAACHRVLLFDWCFSGAVKDPTLYDPVRYSSYDAFVEDLISILDEMKLTSTVFVGHSMSGMIGCIASVRRPDLFGRLVLVGPSPR</sequence>
<protein>
    <recommendedName>
        <fullName evidence="2">AB hydrolase-1 domain-containing protein</fullName>
    </recommendedName>
</protein>
<dbReference type="AlphaFoldDB" id="A0A2G9I3K9"/>
<feature type="domain" description="AB hydrolase-1" evidence="2">
    <location>
        <begin position="22"/>
        <end position="124"/>
    </location>
</feature>
<dbReference type="Proteomes" id="UP000231279">
    <property type="component" value="Unassembled WGS sequence"/>
</dbReference>
<name>A0A2G9I3K9_9LAMI</name>
<organism evidence="3 4">
    <name type="scientific">Handroanthus impetiginosus</name>
    <dbReference type="NCBI Taxonomy" id="429701"/>
    <lineage>
        <taxon>Eukaryota</taxon>
        <taxon>Viridiplantae</taxon>
        <taxon>Streptophyta</taxon>
        <taxon>Embryophyta</taxon>
        <taxon>Tracheophyta</taxon>
        <taxon>Spermatophyta</taxon>
        <taxon>Magnoliopsida</taxon>
        <taxon>eudicotyledons</taxon>
        <taxon>Gunneridae</taxon>
        <taxon>Pentapetalae</taxon>
        <taxon>asterids</taxon>
        <taxon>lamiids</taxon>
        <taxon>Lamiales</taxon>
        <taxon>Bignoniaceae</taxon>
        <taxon>Crescentiina</taxon>
        <taxon>Tabebuia alliance</taxon>
        <taxon>Handroanthus</taxon>
    </lineage>
</organism>
<evidence type="ECO:0000256" key="1">
    <source>
        <dbReference type="ARBA" id="ARBA00008645"/>
    </source>
</evidence>
<dbReference type="PANTHER" id="PTHR43039">
    <property type="entry name" value="ESTERASE-RELATED"/>
    <property type="match status" value="1"/>
</dbReference>
<evidence type="ECO:0000259" key="2">
    <source>
        <dbReference type="Pfam" id="PF00561"/>
    </source>
</evidence>
<comment type="similarity">
    <text evidence="1">Belongs to the AB hydrolase superfamily.</text>
</comment>
<reference evidence="4" key="1">
    <citation type="journal article" date="2018" name="Gigascience">
        <title>Genome assembly of the Pink Ipe (Handroanthus impetiginosus, Bignoniaceae), a highly valued, ecologically keystone Neotropical timber forest tree.</title>
        <authorList>
            <person name="Silva-Junior O.B."/>
            <person name="Grattapaglia D."/>
            <person name="Novaes E."/>
            <person name="Collevatti R.G."/>
        </authorList>
    </citation>
    <scope>NUCLEOTIDE SEQUENCE [LARGE SCALE GENOMIC DNA]</scope>
    <source>
        <strain evidence="4">cv. UFG-1</strain>
    </source>
</reference>
<dbReference type="OrthoDB" id="408373at2759"/>
<proteinExistence type="inferred from homology"/>
<dbReference type="InterPro" id="IPR029058">
    <property type="entry name" value="AB_hydrolase_fold"/>
</dbReference>
<evidence type="ECO:0000313" key="4">
    <source>
        <dbReference type="Proteomes" id="UP000231279"/>
    </source>
</evidence>
<dbReference type="EMBL" id="NKXS01000422">
    <property type="protein sequence ID" value="PIN24332.1"/>
    <property type="molecule type" value="Genomic_DNA"/>
</dbReference>
<comment type="caution">
    <text evidence="3">The sequence shown here is derived from an EMBL/GenBank/DDBJ whole genome shotgun (WGS) entry which is preliminary data.</text>
</comment>
<dbReference type="GO" id="GO:0016787">
    <property type="term" value="F:hydrolase activity"/>
    <property type="evidence" value="ECO:0007669"/>
    <property type="project" value="UniProtKB-ARBA"/>
</dbReference>